<proteinExistence type="predicted"/>
<evidence type="ECO:0000313" key="2">
    <source>
        <dbReference type="EMBL" id="KAJ1139562.1"/>
    </source>
</evidence>
<evidence type="ECO:0000256" key="1">
    <source>
        <dbReference type="SAM" id="MobiDB-lite"/>
    </source>
</evidence>
<feature type="region of interest" description="Disordered" evidence="1">
    <location>
        <begin position="1"/>
        <end position="23"/>
    </location>
</feature>
<sequence>MGSCGGCRRDEDQHVGGDTTGRVQGGSCILLTNKRAQSLTKSGLIFKPQHSFGDKRLEPPQDLRVQVADFHTSPYSLEQSGMDDVVGITSLSEVVRSILGLHRKTYFMTFG</sequence>
<dbReference type="EMBL" id="JANPWB010000010">
    <property type="protein sequence ID" value="KAJ1139562.1"/>
    <property type="molecule type" value="Genomic_DNA"/>
</dbReference>
<gene>
    <name evidence="2" type="ORF">NDU88_005931</name>
</gene>
<keyword evidence="3" id="KW-1185">Reference proteome</keyword>
<dbReference type="Proteomes" id="UP001066276">
    <property type="component" value="Chromosome 6"/>
</dbReference>
<name>A0AAV7QJP5_PLEWA</name>
<organism evidence="2 3">
    <name type="scientific">Pleurodeles waltl</name>
    <name type="common">Iberian ribbed newt</name>
    <dbReference type="NCBI Taxonomy" id="8319"/>
    <lineage>
        <taxon>Eukaryota</taxon>
        <taxon>Metazoa</taxon>
        <taxon>Chordata</taxon>
        <taxon>Craniata</taxon>
        <taxon>Vertebrata</taxon>
        <taxon>Euteleostomi</taxon>
        <taxon>Amphibia</taxon>
        <taxon>Batrachia</taxon>
        <taxon>Caudata</taxon>
        <taxon>Salamandroidea</taxon>
        <taxon>Salamandridae</taxon>
        <taxon>Pleurodelinae</taxon>
        <taxon>Pleurodeles</taxon>
    </lineage>
</organism>
<evidence type="ECO:0000313" key="3">
    <source>
        <dbReference type="Proteomes" id="UP001066276"/>
    </source>
</evidence>
<accession>A0AAV7QJP5</accession>
<reference evidence="2" key="1">
    <citation type="journal article" date="2022" name="bioRxiv">
        <title>Sequencing and chromosome-scale assembly of the giantPleurodeles waltlgenome.</title>
        <authorList>
            <person name="Brown T."/>
            <person name="Elewa A."/>
            <person name="Iarovenko S."/>
            <person name="Subramanian E."/>
            <person name="Araus A.J."/>
            <person name="Petzold A."/>
            <person name="Susuki M."/>
            <person name="Suzuki K.-i.T."/>
            <person name="Hayashi T."/>
            <person name="Toyoda A."/>
            <person name="Oliveira C."/>
            <person name="Osipova E."/>
            <person name="Leigh N.D."/>
            <person name="Simon A."/>
            <person name="Yun M.H."/>
        </authorList>
    </citation>
    <scope>NUCLEOTIDE SEQUENCE</scope>
    <source>
        <strain evidence="2">20211129_DDA</strain>
        <tissue evidence="2">Liver</tissue>
    </source>
</reference>
<protein>
    <submittedName>
        <fullName evidence="2">Uncharacterized protein</fullName>
    </submittedName>
</protein>
<dbReference type="AlphaFoldDB" id="A0AAV7QJP5"/>
<comment type="caution">
    <text evidence="2">The sequence shown here is derived from an EMBL/GenBank/DDBJ whole genome shotgun (WGS) entry which is preliminary data.</text>
</comment>